<gene>
    <name evidence="5" type="ORF">LITE_LOCUS28726</name>
</gene>
<organism evidence="5 6">
    <name type="scientific">Linum tenue</name>
    <dbReference type="NCBI Taxonomy" id="586396"/>
    <lineage>
        <taxon>Eukaryota</taxon>
        <taxon>Viridiplantae</taxon>
        <taxon>Streptophyta</taxon>
        <taxon>Embryophyta</taxon>
        <taxon>Tracheophyta</taxon>
        <taxon>Spermatophyta</taxon>
        <taxon>Magnoliopsida</taxon>
        <taxon>eudicotyledons</taxon>
        <taxon>Gunneridae</taxon>
        <taxon>Pentapetalae</taxon>
        <taxon>rosids</taxon>
        <taxon>fabids</taxon>
        <taxon>Malpighiales</taxon>
        <taxon>Linaceae</taxon>
        <taxon>Linum</taxon>
    </lineage>
</organism>
<evidence type="ECO:0000313" key="6">
    <source>
        <dbReference type="Proteomes" id="UP001154282"/>
    </source>
</evidence>
<feature type="compositionally biased region" description="Acidic residues" evidence="2">
    <location>
        <begin position="693"/>
        <end position="705"/>
    </location>
</feature>
<dbReference type="EMBL" id="CAMGYJ010000007">
    <property type="protein sequence ID" value="CAI0445782.1"/>
    <property type="molecule type" value="Genomic_DNA"/>
</dbReference>
<name>A0AAV0MG76_9ROSI</name>
<evidence type="ECO:0000256" key="2">
    <source>
        <dbReference type="SAM" id="MobiDB-lite"/>
    </source>
</evidence>
<protein>
    <recommendedName>
        <fullName evidence="7">Transposase</fullName>
    </recommendedName>
</protein>
<dbReference type="Pfam" id="PF14372">
    <property type="entry name" value="hAT-like_RNase-H"/>
    <property type="match status" value="1"/>
</dbReference>
<evidence type="ECO:0000259" key="4">
    <source>
        <dbReference type="Pfam" id="PF14372"/>
    </source>
</evidence>
<evidence type="ECO:0000313" key="5">
    <source>
        <dbReference type="EMBL" id="CAI0445782.1"/>
    </source>
</evidence>
<feature type="domain" description="HAT C-terminal dimerisation" evidence="3">
    <location>
        <begin position="570"/>
        <end position="656"/>
    </location>
</feature>
<dbReference type="AlphaFoldDB" id="A0AAV0MG76"/>
<accession>A0AAV0MG76</accession>
<feature type="region of interest" description="Disordered" evidence="2">
    <location>
        <begin position="1"/>
        <end position="68"/>
    </location>
</feature>
<dbReference type="InterPro" id="IPR012337">
    <property type="entry name" value="RNaseH-like_sf"/>
</dbReference>
<dbReference type="Pfam" id="PF05699">
    <property type="entry name" value="Dimer_Tnp_hAT"/>
    <property type="match status" value="1"/>
</dbReference>
<dbReference type="GO" id="GO:0046983">
    <property type="term" value="F:protein dimerization activity"/>
    <property type="evidence" value="ECO:0007669"/>
    <property type="project" value="InterPro"/>
</dbReference>
<proteinExistence type="predicted"/>
<dbReference type="SUPFAM" id="SSF53098">
    <property type="entry name" value="Ribonuclease H-like"/>
    <property type="match status" value="1"/>
</dbReference>
<keyword evidence="6" id="KW-1185">Reference proteome</keyword>
<dbReference type="InterPro" id="IPR008906">
    <property type="entry name" value="HATC_C_dom"/>
</dbReference>
<sequence length="713" mass="82598">MTSDEDVQLPLRSTNKRRRHRIGGNESTAENPPPPTTVEATKGKRRVAEPAAAAADSKKNGTKSSMKNQRMLCKRDTGGENGEMMQLGGGLEPCSDAERMRILSDWKFDQTEARIGLAEMIILDSLPFRYVEREGFRTFMERACPMFEIPSWKIVRQDCFRLFLEERYKLKEYFADNASGRVSISTNRWTCAQNYSYMSVTAHFVGKDWKLHRRVISFFRITSRKGCDIGEQIASCLEEWELKSVFSITVDNANVRDDAVTHLRDKLVTWGSSIRYGTYLHTRCVSHIINLIVTDGLEEIGISVSRVREAVRWTLALPSRYAKFKEFVAFHNIETKRKLCLDEPNRWDSTCFMLLAAVIFEKPFESLERSDPNFRSDLEAQRYKDEPVGPPTPTDWNNVRNLCKYLKQFYEFTLLVSEASYVTSHLFLREFGKIFHYSYTMESSEDGEVRIMASKMHNRVAKYWSEKDDLNARMNRLFYIAVVLDPRHKMEYPKYILRKLYGEARGDQLVEELKEELVELFEHYQRMLMPANQRTKSYVAMEIPKVDVRKQTGSFNDSYDESRDDVYRTELETYLAEFREPNGTLPQEFDILRWWMIYAVRYPILSEMAKDILAVPISTASSSKSPFDTEGQVLDSFKSSLTPKIMEALICSEDWLRSSNYSSPLSKDDYEDPEELENAFQSMVRTVNASILGEEDEESDSDSSQENEGSSSD</sequence>
<keyword evidence="1" id="KW-0238">DNA-binding</keyword>
<evidence type="ECO:0008006" key="7">
    <source>
        <dbReference type="Google" id="ProtNLM"/>
    </source>
</evidence>
<reference evidence="5" key="1">
    <citation type="submission" date="2022-08" db="EMBL/GenBank/DDBJ databases">
        <authorList>
            <person name="Gutierrez-Valencia J."/>
        </authorList>
    </citation>
    <scope>NUCLEOTIDE SEQUENCE</scope>
</reference>
<feature type="region of interest" description="Disordered" evidence="2">
    <location>
        <begin position="687"/>
        <end position="713"/>
    </location>
</feature>
<comment type="caution">
    <text evidence="5">The sequence shown here is derived from an EMBL/GenBank/DDBJ whole genome shotgun (WGS) entry which is preliminary data.</text>
</comment>
<dbReference type="PANTHER" id="PTHR46481:SF7">
    <property type="entry name" value="ZINC FINGER BED DOMAIN-CONTAINING PROTEIN RICESLEEPER 2-LIKE"/>
    <property type="match status" value="1"/>
</dbReference>
<dbReference type="InterPro" id="IPR025525">
    <property type="entry name" value="hAT-like_transposase_RNase-H"/>
</dbReference>
<dbReference type="Proteomes" id="UP001154282">
    <property type="component" value="Unassembled WGS sequence"/>
</dbReference>
<dbReference type="InterPro" id="IPR052035">
    <property type="entry name" value="ZnF_BED_domain_contain"/>
</dbReference>
<dbReference type="GO" id="GO:0003677">
    <property type="term" value="F:DNA binding"/>
    <property type="evidence" value="ECO:0007669"/>
    <property type="project" value="UniProtKB-KW"/>
</dbReference>
<feature type="domain" description="hAT-like transposase RNase-H fold" evidence="4">
    <location>
        <begin position="417"/>
        <end position="524"/>
    </location>
</feature>
<evidence type="ECO:0000259" key="3">
    <source>
        <dbReference type="Pfam" id="PF05699"/>
    </source>
</evidence>
<evidence type="ECO:0000256" key="1">
    <source>
        <dbReference type="ARBA" id="ARBA00023125"/>
    </source>
</evidence>
<dbReference type="PANTHER" id="PTHR46481">
    <property type="entry name" value="ZINC FINGER BED DOMAIN-CONTAINING PROTEIN 4"/>
    <property type="match status" value="1"/>
</dbReference>